<evidence type="ECO:0000313" key="3">
    <source>
        <dbReference type="WBParaSite" id="SMUV_0000321101-mRNA-1"/>
    </source>
</evidence>
<sequence length="152" mass="16873">MIASSSTTSGVIIIKPSAAEDVTVTKSDTCSVNGDNNIARQELMANSGEPNDEADKHITTNSKLKSKKKHSKSFGGSFKMSKFWIRIFLPWKWRKRTRKDVISIFESYNKILIKRANSDCTPEKRIASGNIPSSVSSFVDKQQCSVPASQDQ</sequence>
<evidence type="ECO:0000256" key="1">
    <source>
        <dbReference type="SAM" id="MobiDB-lite"/>
    </source>
</evidence>
<reference evidence="3" key="1">
    <citation type="submission" date="2017-02" db="UniProtKB">
        <authorList>
            <consortium name="WormBaseParasite"/>
        </authorList>
    </citation>
    <scope>IDENTIFICATION</scope>
</reference>
<dbReference type="WBParaSite" id="SMUV_0000321101-mRNA-1">
    <property type="protein sequence ID" value="SMUV_0000321101-mRNA-1"/>
    <property type="gene ID" value="SMUV_0000321101"/>
</dbReference>
<protein>
    <submittedName>
        <fullName evidence="3">Ovule protein</fullName>
    </submittedName>
</protein>
<dbReference type="AlphaFoldDB" id="A0A0N5AFY8"/>
<keyword evidence="2" id="KW-1185">Reference proteome</keyword>
<name>A0A0N5AFY8_9BILA</name>
<accession>A0A0N5AFY8</accession>
<feature type="region of interest" description="Disordered" evidence="1">
    <location>
        <begin position="45"/>
        <end position="74"/>
    </location>
</feature>
<dbReference type="Proteomes" id="UP000046393">
    <property type="component" value="Unplaced"/>
</dbReference>
<proteinExistence type="predicted"/>
<organism evidence="2 3">
    <name type="scientific">Syphacia muris</name>
    <dbReference type="NCBI Taxonomy" id="451379"/>
    <lineage>
        <taxon>Eukaryota</taxon>
        <taxon>Metazoa</taxon>
        <taxon>Ecdysozoa</taxon>
        <taxon>Nematoda</taxon>
        <taxon>Chromadorea</taxon>
        <taxon>Rhabditida</taxon>
        <taxon>Spirurina</taxon>
        <taxon>Oxyuridomorpha</taxon>
        <taxon>Oxyuroidea</taxon>
        <taxon>Oxyuridae</taxon>
        <taxon>Syphacia</taxon>
    </lineage>
</organism>
<evidence type="ECO:0000313" key="2">
    <source>
        <dbReference type="Proteomes" id="UP000046393"/>
    </source>
</evidence>